<accession>A0A397UFA9</accession>
<reference evidence="1 2" key="1">
    <citation type="submission" date="2018-06" db="EMBL/GenBank/DDBJ databases">
        <title>Comparative genomics reveals the genomic features of Rhizophagus irregularis, R. cerebriforme, R. diaphanum and Gigaspora rosea, and their symbiotic lifestyle signature.</title>
        <authorList>
            <person name="Morin E."/>
            <person name="San Clemente H."/>
            <person name="Chen E.C.H."/>
            <person name="De La Providencia I."/>
            <person name="Hainaut M."/>
            <person name="Kuo A."/>
            <person name="Kohler A."/>
            <person name="Murat C."/>
            <person name="Tang N."/>
            <person name="Roy S."/>
            <person name="Loubradou J."/>
            <person name="Henrissat B."/>
            <person name="Grigoriev I.V."/>
            <person name="Corradi N."/>
            <person name="Roux C."/>
            <person name="Martin F.M."/>
        </authorList>
    </citation>
    <scope>NUCLEOTIDE SEQUENCE [LARGE SCALE GENOMIC DNA]</scope>
    <source>
        <strain evidence="1 2">DAOM 194757</strain>
    </source>
</reference>
<dbReference type="AlphaFoldDB" id="A0A397UFA9"/>
<keyword evidence="2" id="KW-1185">Reference proteome</keyword>
<proteinExistence type="predicted"/>
<dbReference type="Proteomes" id="UP000266673">
    <property type="component" value="Unassembled WGS sequence"/>
</dbReference>
<name>A0A397UFA9_9GLOM</name>
<dbReference type="STRING" id="44941.A0A397UFA9"/>
<gene>
    <name evidence="1" type="ORF">C2G38_2213213</name>
</gene>
<comment type="caution">
    <text evidence="1">The sequence shown here is derived from an EMBL/GenBank/DDBJ whole genome shotgun (WGS) entry which is preliminary data.</text>
</comment>
<protein>
    <submittedName>
        <fullName evidence="1">Uncharacterized protein</fullName>
    </submittedName>
</protein>
<evidence type="ECO:0000313" key="2">
    <source>
        <dbReference type="Proteomes" id="UP000266673"/>
    </source>
</evidence>
<sequence>MEFPATDCYENQKQMNIIAQAILLDHEFVNTCRKVGYTNIVAHTNDLVVQGQFLIYFSTAGTVSDTYEFVYEKMKNILEIGYHITDRALVEVLYTLGTRRGDVILRVSSTLIKCSEVELSKRFMFSGISYWNNFELFCTIDGSNIPKGFTTDDVDIILNTYKDSFNPIELRKKWKNILSSFDGGSFFWRNHELHT</sequence>
<dbReference type="OrthoDB" id="2438013at2759"/>
<organism evidence="1 2">
    <name type="scientific">Gigaspora rosea</name>
    <dbReference type="NCBI Taxonomy" id="44941"/>
    <lineage>
        <taxon>Eukaryota</taxon>
        <taxon>Fungi</taxon>
        <taxon>Fungi incertae sedis</taxon>
        <taxon>Mucoromycota</taxon>
        <taxon>Glomeromycotina</taxon>
        <taxon>Glomeromycetes</taxon>
        <taxon>Diversisporales</taxon>
        <taxon>Gigasporaceae</taxon>
        <taxon>Gigaspora</taxon>
    </lineage>
</organism>
<dbReference type="EMBL" id="QKWP01001590">
    <property type="protein sequence ID" value="RIB07868.1"/>
    <property type="molecule type" value="Genomic_DNA"/>
</dbReference>
<evidence type="ECO:0000313" key="1">
    <source>
        <dbReference type="EMBL" id="RIB07868.1"/>
    </source>
</evidence>